<sequence>MTLIKNPQTFPDKEAHFLIDGPAGQLEVLTTLPETQPMGVGVICHPHPLHQGTMNNKVVHTLSKAFAKKDLATVRFNYRGVGQSEGTFGNSIGEVADLMAVLQWVDKVLDKPTLWLAGFSFGAYIAAMGATQHACQQLYSIAPAVNHQPYDELPAITCPWVIIQGEQDEVISPQVVYDWYAHHAQPNMQLFKMPETSHFFHGHLITLRETVENHLVTPA</sequence>
<reference evidence="2" key="1">
    <citation type="submission" date="2015-09" db="EMBL/GenBank/DDBJ databases">
        <title>Draft Genome Sequences of Two Novel Amoeba-resistant Intranuclear Bacteria, Candidatus Berkiella cookevillensis and Candidatus Berkiella aquae.</title>
        <authorList>
            <person name="Mehari Y.T."/>
            <person name="Arivett B.A."/>
            <person name="Farone A.L."/>
            <person name="Gunderson J.H."/>
            <person name="Farone M.B."/>
        </authorList>
    </citation>
    <scope>NUCLEOTIDE SEQUENCE [LARGE SCALE GENOMIC DNA]</scope>
    <source>
        <strain evidence="2">HT99</strain>
    </source>
</reference>
<dbReference type="InterPro" id="IPR029058">
    <property type="entry name" value="AB_hydrolase_fold"/>
</dbReference>
<dbReference type="AlphaFoldDB" id="A0A0Q9YUX7"/>
<dbReference type="Proteomes" id="UP000051497">
    <property type="component" value="Unassembled WGS sequence"/>
</dbReference>
<dbReference type="OrthoDB" id="9800435at2"/>
<dbReference type="EMBL" id="LKAJ01000009">
    <property type="protein sequence ID" value="KRG20670.1"/>
    <property type="molecule type" value="Genomic_DNA"/>
</dbReference>
<dbReference type="STRING" id="295108.HT99x_02157"/>
<evidence type="ECO:0000313" key="4">
    <source>
        <dbReference type="Proteomes" id="UP000051497"/>
    </source>
</evidence>
<dbReference type="EMBL" id="LKAJ02000001">
    <property type="protein sequence ID" value="MCS5710741.1"/>
    <property type="molecule type" value="Genomic_DNA"/>
</dbReference>
<comment type="caution">
    <text evidence="2">The sequence shown here is derived from an EMBL/GenBank/DDBJ whole genome shotgun (WGS) entry which is preliminary data.</text>
</comment>
<protein>
    <submittedName>
        <fullName evidence="2 3">Alpha/beta hydrolase</fullName>
    </submittedName>
</protein>
<dbReference type="Gene3D" id="3.40.50.1820">
    <property type="entry name" value="alpha/beta hydrolase"/>
    <property type="match status" value="1"/>
</dbReference>
<evidence type="ECO:0000313" key="2">
    <source>
        <dbReference type="EMBL" id="KRG20670.1"/>
    </source>
</evidence>
<dbReference type="PANTHER" id="PTHR42103">
    <property type="entry name" value="ALPHA/BETA-HYDROLASES SUPERFAMILY PROTEIN"/>
    <property type="match status" value="1"/>
</dbReference>
<dbReference type="InterPro" id="IPR046879">
    <property type="entry name" value="KANL3/Tex30_Abhydrolase"/>
</dbReference>
<dbReference type="SUPFAM" id="SSF53474">
    <property type="entry name" value="alpha/beta-Hydrolases"/>
    <property type="match status" value="1"/>
</dbReference>
<dbReference type="PANTHER" id="PTHR42103:SF2">
    <property type="entry name" value="AB HYDROLASE-1 DOMAIN-CONTAINING PROTEIN"/>
    <property type="match status" value="1"/>
</dbReference>
<name>A0A0Q9YUX7_9GAMM</name>
<proteinExistence type="predicted"/>
<accession>A0A0Q9YUX7</accession>
<dbReference type="RefSeq" id="WP_075066781.1">
    <property type="nucleotide sequence ID" value="NZ_LKAJ02000001.1"/>
</dbReference>
<keyword evidence="4" id="KW-1185">Reference proteome</keyword>
<keyword evidence="2" id="KW-0378">Hydrolase</keyword>
<organism evidence="2">
    <name type="scientific">Candidatus Berkiella aquae</name>
    <dbReference type="NCBI Taxonomy" id="295108"/>
    <lineage>
        <taxon>Bacteria</taxon>
        <taxon>Pseudomonadati</taxon>
        <taxon>Pseudomonadota</taxon>
        <taxon>Gammaproteobacteria</taxon>
        <taxon>Candidatus Berkiellales</taxon>
        <taxon>Candidatus Berkiellaceae</taxon>
        <taxon>Candidatus Berkiella</taxon>
    </lineage>
</organism>
<reference evidence="3" key="3">
    <citation type="submission" date="2021-06" db="EMBL/GenBank/DDBJ databases">
        <title>Genomic Description and Analysis of Intracellular Bacteria, Candidatus Berkiella cookevillensis and Candidatus Berkiella aquae.</title>
        <authorList>
            <person name="Kidane D.T."/>
            <person name="Mehari Y.T."/>
            <person name="Rice F.C."/>
            <person name="Arivett B.A."/>
            <person name="Farone A.L."/>
            <person name="Berk S.G."/>
            <person name="Farone M.B."/>
        </authorList>
    </citation>
    <scope>NUCLEOTIDE SEQUENCE</scope>
    <source>
        <strain evidence="3">HT99</strain>
    </source>
</reference>
<dbReference type="PATRIC" id="fig|1590043.3.peg.2203"/>
<reference evidence="3" key="2">
    <citation type="journal article" date="2016" name="Genome Announc.">
        <title>Draft Genome Sequences of Two Novel Amoeba-Resistant Intranuclear Bacteria, 'Candidatus Berkiella cookevillensis' and 'Candidatus Berkiella aquae'.</title>
        <authorList>
            <person name="Mehari Y.T."/>
            <person name="Arivett B.A."/>
            <person name="Farone A.L."/>
            <person name="Gunderson J.H."/>
            <person name="Farone M.B."/>
        </authorList>
    </citation>
    <scope>NUCLEOTIDE SEQUENCE</scope>
    <source>
        <strain evidence="3">HT99</strain>
    </source>
</reference>
<gene>
    <name evidence="3" type="ORF">HT99x_004815</name>
    <name evidence="2" type="ORF">HT99x_02157</name>
</gene>
<evidence type="ECO:0000313" key="3">
    <source>
        <dbReference type="EMBL" id="MCS5710741.1"/>
    </source>
</evidence>
<dbReference type="Pfam" id="PF20408">
    <property type="entry name" value="Abhydrolase_11"/>
    <property type="match status" value="1"/>
</dbReference>
<feature type="domain" description="KANL3/Tex30 alpha/beta hydrolase-like" evidence="1">
    <location>
        <begin position="54"/>
        <end position="200"/>
    </location>
</feature>
<evidence type="ECO:0000259" key="1">
    <source>
        <dbReference type="Pfam" id="PF20408"/>
    </source>
</evidence>
<dbReference type="GO" id="GO:0016787">
    <property type="term" value="F:hydrolase activity"/>
    <property type="evidence" value="ECO:0007669"/>
    <property type="project" value="UniProtKB-KW"/>
</dbReference>